<evidence type="ECO:0000313" key="2">
    <source>
        <dbReference type="EMBL" id="EGC19199.1"/>
    </source>
</evidence>
<feature type="domain" description="Chorismate-utilising enzyme C-terminal" evidence="1">
    <location>
        <begin position="93"/>
        <end position="336"/>
    </location>
</feature>
<dbReference type="Gene3D" id="3.60.120.10">
    <property type="entry name" value="Anthranilate synthase"/>
    <property type="match status" value="1"/>
</dbReference>
<dbReference type="PANTHER" id="PTHR42839:SF2">
    <property type="entry name" value="ISOCHORISMATE SYNTHASE ENTC"/>
    <property type="match status" value="1"/>
</dbReference>
<dbReference type="eggNOG" id="COG1169">
    <property type="taxonomic scope" value="Bacteria"/>
</dbReference>
<dbReference type="EMBL" id="AEWX01000030">
    <property type="protein sequence ID" value="EGC19199.1"/>
    <property type="molecule type" value="Genomic_DNA"/>
</dbReference>
<accession>F0F9H1</accession>
<name>F0F9H1_9BACT</name>
<dbReference type="PANTHER" id="PTHR42839">
    <property type="entry name" value="ISOCHORISMATE SYNTHASE ENTC"/>
    <property type="match status" value="1"/>
</dbReference>
<evidence type="ECO:0000259" key="1">
    <source>
        <dbReference type="Pfam" id="PF00425"/>
    </source>
</evidence>
<proteinExistence type="predicted"/>
<dbReference type="SUPFAM" id="SSF56322">
    <property type="entry name" value="ADC synthase"/>
    <property type="match status" value="1"/>
</dbReference>
<dbReference type="Pfam" id="PF00425">
    <property type="entry name" value="Chorismate_bind"/>
    <property type="match status" value="1"/>
</dbReference>
<dbReference type="OrthoDB" id="9806579at2"/>
<evidence type="ECO:0000313" key="3">
    <source>
        <dbReference type="Proteomes" id="UP000005697"/>
    </source>
</evidence>
<protein>
    <submittedName>
        <fullName evidence="2">Isochorismate synthase</fullName>
        <ecNumber evidence="2">5.4.4.2</ecNumber>
    </submittedName>
</protein>
<reference evidence="2 3" key="1">
    <citation type="submission" date="2011-01" db="EMBL/GenBank/DDBJ databases">
        <authorList>
            <person name="Muzny D."/>
            <person name="Qin X."/>
            <person name="Deng J."/>
            <person name="Jiang H."/>
            <person name="Liu Y."/>
            <person name="Qu J."/>
            <person name="Song X.-Z."/>
            <person name="Zhang L."/>
            <person name="Thornton R."/>
            <person name="Coyle M."/>
            <person name="Francisco L."/>
            <person name="Jackson L."/>
            <person name="Javaid M."/>
            <person name="Korchina V."/>
            <person name="Kovar C."/>
            <person name="Mata R."/>
            <person name="Mathew T."/>
            <person name="Ngo R."/>
            <person name="Nguyen L."/>
            <person name="Nguyen N."/>
            <person name="Okwuonu G."/>
            <person name="Ongeri F."/>
            <person name="Pham C."/>
            <person name="Simmons D."/>
            <person name="Wilczek-Boney K."/>
            <person name="Hale W."/>
            <person name="Jakkamsetti A."/>
            <person name="Pham P."/>
            <person name="Ruth R."/>
            <person name="San Lucas F."/>
            <person name="Warren J."/>
            <person name="Zhang J."/>
            <person name="Zhao Z."/>
            <person name="Zhou C."/>
            <person name="Zhu D."/>
            <person name="Lee S."/>
            <person name="Bess C."/>
            <person name="Blankenburg K."/>
            <person name="Forbes L."/>
            <person name="Fu Q."/>
            <person name="Gubbala S."/>
            <person name="Hirani K."/>
            <person name="Jayaseelan J.C."/>
            <person name="Lara F."/>
            <person name="Munidasa M."/>
            <person name="Palculict T."/>
            <person name="Patil S."/>
            <person name="Pu L.-L."/>
            <person name="Saada N."/>
            <person name="Tang L."/>
            <person name="Weissenberger G."/>
            <person name="Zhu Y."/>
            <person name="Hemphill L."/>
            <person name="Shang Y."/>
            <person name="Youmans B."/>
            <person name="Ayvaz T."/>
            <person name="Ross M."/>
            <person name="Santibanez J."/>
            <person name="Aqrawi P."/>
            <person name="Gross S."/>
            <person name="Joshi V."/>
            <person name="Fowler G."/>
            <person name="Nazareth L."/>
            <person name="Reid J."/>
            <person name="Worley K."/>
            <person name="Petrosino J."/>
            <person name="Highlander S."/>
            <person name="Gibbs R."/>
        </authorList>
    </citation>
    <scope>NUCLEOTIDE SEQUENCE [LARGE SCALE GENOMIC DNA]</scope>
    <source>
        <strain evidence="2 3">DSM 16608</strain>
    </source>
</reference>
<dbReference type="STRING" id="888743.HMPREF9141_2238"/>
<dbReference type="Proteomes" id="UP000005697">
    <property type="component" value="Unassembled WGS sequence"/>
</dbReference>
<comment type="caution">
    <text evidence="2">The sequence shown here is derived from an EMBL/GenBank/DDBJ whole genome shotgun (WGS) entry which is preliminary data.</text>
</comment>
<dbReference type="InterPro" id="IPR005801">
    <property type="entry name" value="ADC_synthase"/>
</dbReference>
<organism evidence="2 3">
    <name type="scientific">Prevotella multiformis DSM 16608</name>
    <dbReference type="NCBI Taxonomy" id="888743"/>
    <lineage>
        <taxon>Bacteria</taxon>
        <taxon>Pseudomonadati</taxon>
        <taxon>Bacteroidota</taxon>
        <taxon>Bacteroidia</taxon>
        <taxon>Bacteroidales</taxon>
        <taxon>Prevotellaceae</taxon>
        <taxon>Prevotella</taxon>
    </lineage>
</organism>
<dbReference type="HOGENOM" id="CLU_006493_8_0_10"/>
<keyword evidence="2" id="KW-0413">Isomerase</keyword>
<dbReference type="AlphaFoldDB" id="F0F9H1"/>
<dbReference type="GO" id="GO:0008909">
    <property type="term" value="F:isochorismate synthase activity"/>
    <property type="evidence" value="ECO:0007669"/>
    <property type="project" value="UniProtKB-EC"/>
</dbReference>
<sequence>MEPFFVYREPFEKVCHCYTQPEPPAVIRQLSELDGREGFVIAPFSCSTDCPACLLDGQGGALRHLPLDNSNGFEAIPDWQPDDLTAEPADCTRAHYHADFIRFHSELEAGTYRKLVLARSAVEHKAGTLTPRTVFLKACERYPRSYIALFYTAQTGMWLIASPEILLRGGAEGYQTMALAGTMRYEGADRAWSAKDREEQRLVADYIRAGLQPFADGIAENGPYTARAAHLAHLRTDFHFRFRDTLRLGSFLSAFHPTPAVCGMPKEAACRFILRSEHLSRSYYSGFSGRIGDGRAMLYVTLRCMQLSRTVCRLYAGGGLLKESIEENEWQETEAKLDTMRQLLRSD</sequence>
<gene>
    <name evidence="2" type="primary">entC</name>
    <name evidence="2" type="ORF">HMPREF9141_2238</name>
</gene>
<dbReference type="RefSeq" id="WP_007366990.1">
    <property type="nucleotide sequence ID" value="NZ_GL872282.1"/>
</dbReference>
<dbReference type="InterPro" id="IPR015890">
    <property type="entry name" value="Chorismate_C"/>
</dbReference>
<dbReference type="EC" id="5.4.4.2" evidence="2"/>
<keyword evidence="3" id="KW-1185">Reference proteome</keyword>